<protein>
    <submittedName>
        <fullName evidence="2">Uncharacterized protein</fullName>
    </submittedName>
</protein>
<proteinExistence type="predicted"/>
<reference evidence="2 3" key="1">
    <citation type="journal article" date="2019" name="Int. J. Syst. Evol. Microbiol.">
        <title>The Global Catalogue of Microorganisms (GCM) 10K type strain sequencing project: providing services to taxonomists for standard genome sequencing and annotation.</title>
        <authorList>
            <consortium name="The Broad Institute Genomics Platform"/>
            <consortium name="The Broad Institute Genome Sequencing Center for Infectious Disease"/>
            <person name="Wu L."/>
            <person name="Ma J."/>
        </authorList>
    </citation>
    <scope>NUCLEOTIDE SEQUENCE [LARGE SCALE GENOMIC DNA]</scope>
    <source>
        <strain evidence="2 3">SYNS20</strain>
    </source>
</reference>
<gene>
    <name evidence="2" type="ORF">ACFQFD_05330</name>
</gene>
<feature type="transmembrane region" description="Helical" evidence="1">
    <location>
        <begin position="72"/>
        <end position="90"/>
    </location>
</feature>
<dbReference type="EMBL" id="JBHSWX010000012">
    <property type="protein sequence ID" value="MFC6785415.1"/>
    <property type="molecule type" value="Genomic_DNA"/>
</dbReference>
<keyword evidence="1" id="KW-0472">Membrane</keyword>
<sequence>MGKLRDKTTEVLTHPVSAAASAFAALGSVLNPEFVFALGSALYAAAPSLFTGSSIAAFTLPQVFPGLSILKPVFLAIVAIAGPLYLLRLVNSSTDTIEDEL</sequence>
<evidence type="ECO:0000256" key="1">
    <source>
        <dbReference type="SAM" id="Phobius"/>
    </source>
</evidence>
<keyword evidence="1" id="KW-0812">Transmembrane</keyword>
<keyword evidence="1" id="KW-1133">Transmembrane helix</keyword>
<dbReference type="GeneID" id="81208446"/>
<dbReference type="AlphaFoldDB" id="A0ABD5T7T4"/>
<name>A0ABD5T7T4_9EURY</name>
<feature type="transmembrane region" description="Helical" evidence="1">
    <location>
        <begin position="36"/>
        <end position="60"/>
    </location>
</feature>
<evidence type="ECO:0000313" key="3">
    <source>
        <dbReference type="Proteomes" id="UP001596443"/>
    </source>
</evidence>
<accession>A0ABD5T7T4</accession>
<evidence type="ECO:0000313" key="2">
    <source>
        <dbReference type="EMBL" id="MFC6785415.1"/>
    </source>
</evidence>
<organism evidence="2 3">
    <name type="scientific">Halobaculum halobium</name>
    <dbReference type="NCBI Taxonomy" id="3032281"/>
    <lineage>
        <taxon>Archaea</taxon>
        <taxon>Methanobacteriati</taxon>
        <taxon>Methanobacteriota</taxon>
        <taxon>Stenosarchaea group</taxon>
        <taxon>Halobacteria</taxon>
        <taxon>Halobacteriales</taxon>
        <taxon>Haloferacaceae</taxon>
        <taxon>Halobaculum</taxon>
    </lineage>
</organism>
<dbReference type="Proteomes" id="UP001596443">
    <property type="component" value="Unassembled WGS sequence"/>
</dbReference>
<comment type="caution">
    <text evidence="2">The sequence shown here is derived from an EMBL/GenBank/DDBJ whole genome shotgun (WGS) entry which is preliminary data.</text>
</comment>
<keyword evidence="3" id="KW-1185">Reference proteome</keyword>
<dbReference type="RefSeq" id="WP_284062272.1">
    <property type="nucleotide sequence ID" value="NZ_CP126158.1"/>
</dbReference>